<dbReference type="Pfam" id="PF03239">
    <property type="entry name" value="FTR1"/>
    <property type="match status" value="1"/>
</dbReference>
<dbReference type="Proteomes" id="UP001433638">
    <property type="component" value="Unassembled WGS sequence"/>
</dbReference>
<gene>
    <name evidence="7" type="ORF">ABNW52_06185</name>
</gene>
<organism evidence="7 8">
    <name type="scientific">Vogesella oryzagri</name>
    <dbReference type="NCBI Taxonomy" id="3160864"/>
    <lineage>
        <taxon>Bacteria</taxon>
        <taxon>Pseudomonadati</taxon>
        <taxon>Pseudomonadota</taxon>
        <taxon>Betaproteobacteria</taxon>
        <taxon>Neisseriales</taxon>
        <taxon>Chromobacteriaceae</taxon>
        <taxon>Vogesella</taxon>
    </lineage>
</organism>
<evidence type="ECO:0000313" key="7">
    <source>
        <dbReference type="EMBL" id="MEQ6290203.1"/>
    </source>
</evidence>
<evidence type="ECO:0000256" key="6">
    <source>
        <dbReference type="SAM" id="Phobius"/>
    </source>
</evidence>
<dbReference type="PANTHER" id="PTHR31632">
    <property type="entry name" value="IRON TRANSPORTER FTH1"/>
    <property type="match status" value="1"/>
</dbReference>
<comment type="subcellular location">
    <subcellularLocation>
        <location evidence="1">Membrane</location>
        <topology evidence="1">Multi-pass membrane protein</topology>
    </subcellularLocation>
</comment>
<comment type="caution">
    <text evidence="7">The sequence shown here is derived from an EMBL/GenBank/DDBJ whole genome shotgun (WGS) entry which is preliminary data.</text>
</comment>
<proteinExistence type="inferred from homology"/>
<name>A0ABV1M1Y7_9NEIS</name>
<evidence type="ECO:0000256" key="4">
    <source>
        <dbReference type="ARBA" id="ARBA00022989"/>
    </source>
</evidence>
<reference evidence="7" key="1">
    <citation type="submission" date="2024-06" db="EMBL/GenBank/DDBJ databases">
        <title>Genome sequence of Vogesella sp. MAHUQ-64.</title>
        <authorList>
            <person name="Huq M.A."/>
        </authorList>
    </citation>
    <scope>NUCLEOTIDE SEQUENCE</scope>
    <source>
        <strain evidence="7">MAHUQ-64</strain>
    </source>
</reference>
<evidence type="ECO:0000256" key="5">
    <source>
        <dbReference type="ARBA" id="ARBA00023136"/>
    </source>
</evidence>
<keyword evidence="5 6" id="KW-0472">Membrane</keyword>
<dbReference type="InterPro" id="IPR004923">
    <property type="entry name" value="FTR1/Fip1/EfeU"/>
</dbReference>
<protein>
    <submittedName>
        <fullName evidence="7">FTR1 family protein</fullName>
    </submittedName>
</protein>
<accession>A0ABV1M1Y7</accession>
<evidence type="ECO:0000256" key="2">
    <source>
        <dbReference type="ARBA" id="ARBA00008333"/>
    </source>
</evidence>
<dbReference type="EMBL" id="JBEFLD010000003">
    <property type="protein sequence ID" value="MEQ6290203.1"/>
    <property type="molecule type" value="Genomic_DNA"/>
</dbReference>
<keyword evidence="8" id="KW-1185">Reference proteome</keyword>
<evidence type="ECO:0000313" key="8">
    <source>
        <dbReference type="Proteomes" id="UP001433638"/>
    </source>
</evidence>
<feature type="transmembrane region" description="Helical" evidence="6">
    <location>
        <begin position="146"/>
        <end position="168"/>
    </location>
</feature>
<evidence type="ECO:0000256" key="1">
    <source>
        <dbReference type="ARBA" id="ARBA00004141"/>
    </source>
</evidence>
<feature type="transmembrane region" description="Helical" evidence="6">
    <location>
        <begin position="38"/>
        <end position="61"/>
    </location>
</feature>
<evidence type="ECO:0000256" key="3">
    <source>
        <dbReference type="ARBA" id="ARBA00022692"/>
    </source>
</evidence>
<keyword evidence="4 6" id="KW-1133">Transmembrane helix</keyword>
<feature type="transmembrane region" description="Helical" evidence="6">
    <location>
        <begin position="245"/>
        <end position="263"/>
    </location>
</feature>
<dbReference type="PANTHER" id="PTHR31632:SF2">
    <property type="entry name" value="PLASMA MEMBRANE IRON PERMEASE"/>
    <property type="match status" value="1"/>
</dbReference>
<feature type="transmembrane region" description="Helical" evidence="6">
    <location>
        <begin position="113"/>
        <end position="140"/>
    </location>
</feature>
<keyword evidence="3 6" id="KW-0812">Transmembrane</keyword>
<feature type="transmembrane region" description="Helical" evidence="6">
    <location>
        <begin position="73"/>
        <end position="92"/>
    </location>
</feature>
<dbReference type="RefSeq" id="WP_349585484.1">
    <property type="nucleotide sequence ID" value="NZ_JBEFLD010000003.1"/>
</dbReference>
<sequence>MGQVLFIVWRESVEAMLVIGILHAWMSHNPQAAGGKRWLWGGVALGLVLAAVLAVGLFAAAELMGAHQDAFQAGMVFVAAALIVHMVLWMRAHGRTLKRELESGMAARAERNNWWGVLALVAIAVAREGSEAVVFLYSMLAGAQGAALGWMAFGGVVGFVLALLTFWLLQLGGKLLSWRLFFRVTEIMLLLLAAALLVSGVERLMSMELLPPLVDPLWDSSALLDDMSPLGNVLAVLTGYRAHPALTSVLAYAGYWLGMLLLLRWRSPRQQRLAA</sequence>
<feature type="transmembrane region" description="Helical" evidence="6">
    <location>
        <begin position="180"/>
        <end position="201"/>
    </location>
</feature>
<comment type="similarity">
    <text evidence="2">Belongs to the oxidase-dependent Fe transporter (OFeT) (TC 9.A.10.1) family.</text>
</comment>